<evidence type="ECO:0000313" key="2">
    <source>
        <dbReference type="EMBL" id="PDX82889.1"/>
    </source>
</evidence>
<feature type="transmembrane region" description="Helical" evidence="1">
    <location>
        <begin position="35"/>
        <end position="62"/>
    </location>
</feature>
<feature type="transmembrane region" description="Helical" evidence="1">
    <location>
        <begin position="188"/>
        <end position="208"/>
    </location>
</feature>
<feature type="transmembrane region" description="Helical" evidence="1">
    <location>
        <begin position="400"/>
        <end position="420"/>
    </location>
</feature>
<gene>
    <name evidence="2" type="ORF">CGS59_12265</name>
</gene>
<feature type="transmembrane region" description="Helical" evidence="1">
    <location>
        <begin position="349"/>
        <end position="368"/>
    </location>
</feature>
<dbReference type="RefSeq" id="WP_097780150.1">
    <property type="nucleotide sequence ID" value="NZ_NMTZ01000027.1"/>
</dbReference>
<feature type="transmembrane region" description="Helical" evidence="1">
    <location>
        <begin position="470"/>
        <end position="490"/>
    </location>
</feature>
<feature type="transmembrane region" description="Helical" evidence="1">
    <location>
        <begin position="151"/>
        <end position="176"/>
    </location>
</feature>
<feature type="transmembrane region" description="Helical" evidence="1">
    <location>
        <begin position="496"/>
        <end position="514"/>
    </location>
</feature>
<reference evidence="2 3" key="1">
    <citation type="journal article" date="2017" name="Front. Microbiol.">
        <title>New Insights into the Diversity of the Genus Faecalibacterium.</title>
        <authorList>
            <person name="Benevides L."/>
            <person name="Burman S."/>
            <person name="Martin R."/>
            <person name="Robert V."/>
            <person name="Thomas M."/>
            <person name="Miquel S."/>
            <person name="Chain F."/>
            <person name="Sokol H."/>
            <person name="Bermudez-Humaran L.G."/>
            <person name="Morrison M."/>
            <person name="Langella P."/>
            <person name="Azevedo V.A."/>
            <person name="Chatel J.M."/>
            <person name="Soares S."/>
        </authorList>
    </citation>
    <scope>NUCLEOTIDE SEQUENCE [LARGE SCALE GENOMIC DNA]</scope>
    <source>
        <strain evidence="2 3">CNCM I 4644</strain>
    </source>
</reference>
<organism evidence="2 3">
    <name type="scientific">Faecalibacterium prausnitzii</name>
    <dbReference type="NCBI Taxonomy" id="853"/>
    <lineage>
        <taxon>Bacteria</taxon>
        <taxon>Bacillati</taxon>
        <taxon>Bacillota</taxon>
        <taxon>Clostridia</taxon>
        <taxon>Eubacteriales</taxon>
        <taxon>Oscillospiraceae</taxon>
        <taxon>Faecalibacterium</taxon>
    </lineage>
</organism>
<feature type="transmembrane region" description="Helical" evidence="1">
    <location>
        <begin position="426"/>
        <end position="450"/>
    </location>
</feature>
<comment type="caution">
    <text evidence="2">The sequence shown here is derived from an EMBL/GenBank/DDBJ whole genome shotgun (WGS) entry which is preliminary data.</text>
</comment>
<dbReference type="EMBL" id="NMTZ01000027">
    <property type="protein sequence ID" value="PDX82889.1"/>
    <property type="molecule type" value="Genomic_DNA"/>
</dbReference>
<keyword evidence="1" id="KW-0812">Transmembrane</keyword>
<feature type="transmembrane region" description="Helical" evidence="1">
    <location>
        <begin position="235"/>
        <end position="261"/>
    </location>
</feature>
<sequence>MIRALLKKQLLELGAAFVRSSKTGKQRSRVGTLGYALLFAVLMLLVMLSFGSMALPLAVMLVPQGLAWLYFVLMELSALMISVLASAFTSYGHLFRCRDNQQLLALPIPPGAIFAVRCGGVYLTGLIYLLLAWVPSVVCYALAAPCPGGALLAALPVALALAGVSMVLAVLLGWAVALLNRRARHKSLVTVVGTLLFLAVYYAVLQWVGNAVDALALDAVQAGASASRAAAPLRLLGLAAVGNVPALLLLLAAAAACMALCGKVLAKPYLRLLTLEPGRVKAEYRAKTQKKQPPHRALLRRELLHLGACPMWLLNCALSSLLLPVLGAAALWKAAALRAFTAAYLPESLPMLVCGMVCTIAAVNFITAPSVSLEGGTLWLLQSLPVTPQQVLQAKVELQLLLTLPAVWLCAGCAMAALRIPAGQWLPVLAVLTAFVWLTAQLGLALGLCLPNLHWVSEAAVVKRSAASMLAMFGGWLLAGGVLFLPLILLDYAVPPLAAQTVCLAVLLGLDLLLHRWLCTRGAARFATLH</sequence>
<evidence type="ECO:0000256" key="1">
    <source>
        <dbReference type="SAM" id="Phobius"/>
    </source>
</evidence>
<name>A0A2A7AUV7_9FIRM</name>
<dbReference type="AlphaFoldDB" id="A0A2A7AUV7"/>
<dbReference type="Proteomes" id="UP000220480">
    <property type="component" value="Unassembled WGS sequence"/>
</dbReference>
<keyword evidence="1" id="KW-1133">Transmembrane helix</keyword>
<accession>A0A2A7AUV7</accession>
<feature type="transmembrane region" description="Helical" evidence="1">
    <location>
        <begin position="303"/>
        <end position="329"/>
    </location>
</feature>
<proteinExistence type="predicted"/>
<feature type="transmembrane region" description="Helical" evidence="1">
    <location>
        <begin position="68"/>
        <end position="91"/>
    </location>
</feature>
<protein>
    <submittedName>
        <fullName evidence="2">Uncharacterized protein</fullName>
    </submittedName>
</protein>
<evidence type="ECO:0000313" key="3">
    <source>
        <dbReference type="Proteomes" id="UP000220480"/>
    </source>
</evidence>
<keyword evidence="1" id="KW-0472">Membrane</keyword>